<dbReference type="Gene3D" id="3.30.300.30">
    <property type="match status" value="1"/>
</dbReference>
<dbReference type="SUPFAM" id="SSF56801">
    <property type="entry name" value="Acetyl-CoA synthetase-like"/>
    <property type="match status" value="1"/>
</dbReference>
<dbReference type="Pfam" id="PF00501">
    <property type="entry name" value="AMP-binding"/>
    <property type="match status" value="1"/>
</dbReference>
<evidence type="ECO:0000256" key="2">
    <source>
        <dbReference type="ARBA" id="ARBA00022598"/>
    </source>
</evidence>
<feature type="domain" description="AMP-binding enzyme C-terminal" evidence="4">
    <location>
        <begin position="483"/>
        <end position="569"/>
    </location>
</feature>
<dbReference type="InterPro" id="IPR025110">
    <property type="entry name" value="AMP-bd_C"/>
</dbReference>
<organism evidence="5 6">
    <name type="scientific">Pterulicium gracile</name>
    <dbReference type="NCBI Taxonomy" id="1884261"/>
    <lineage>
        <taxon>Eukaryota</taxon>
        <taxon>Fungi</taxon>
        <taxon>Dikarya</taxon>
        <taxon>Basidiomycota</taxon>
        <taxon>Agaricomycotina</taxon>
        <taxon>Agaricomycetes</taxon>
        <taxon>Agaricomycetidae</taxon>
        <taxon>Agaricales</taxon>
        <taxon>Pleurotineae</taxon>
        <taxon>Pterulaceae</taxon>
        <taxon>Pterulicium</taxon>
    </lineage>
</organism>
<dbReference type="Gene3D" id="3.40.50.980">
    <property type="match status" value="2"/>
</dbReference>
<feature type="domain" description="AMP-dependent synthetase/ligase" evidence="3">
    <location>
        <begin position="74"/>
        <end position="425"/>
    </location>
</feature>
<comment type="similarity">
    <text evidence="1">Belongs to the ATP-dependent AMP-binding enzyme family.</text>
</comment>
<dbReference type="InterPro" id="IPR020845">
    <property type="entry name" value="AMP-binding_CS"/>
</dbReference>
<dbReference type="Proteomes" id="UP000305067">
    <property type="component" value="Unassembled WGS sequence"/>
</dbReference>
<evidence type="ECO:0000313" key="6">
    <source>
        <dbReference type="Proteomes" id="UP000305067"/>
    </source>
</evidence>
<dbReference type="STRING" id="1884261.A0A5C3R2F5"/>
<keyword evidence="6" id="KW-1185">Reference proteome</keyword>
<dbReference type="PROSITE" id="PS00455">
    <property type="entry name" value="AMP_BINDING"/>
    <property type="match status" value="1"/>
</dbReference>
<protein>
    <recommendedName>
        <fullName evidence="7">Acetyl-CoA synthetase-like protein</fullName>
    </recommendedName>
</protein>
<dbReference type="PANTHER" id="PTHR24096">
    <property type="entry name" value="LONG-CHAIN-FATTY-ACID--COA LIGASE"/>
    <property type="match status" value="1"/>
</dbReference>
<evidence type="ECO:0000259" key="4">
    <source>
        <dbReference type="Pfam" id="PF13193"/>
    </source>
</evidence>
<dbReference type="InterPro" id="IPR000873">
    <property type="entry name" value="AMP-dep_synth/lig_dom"/>
</dbReference>
<proteinExistence type="inferred from homology"/>
<keyword evidence="2" id="KW-0436">Ligase</keyword>
<dbReference type="PANTHER" id="PTHR24096:SF149">
    <property type="entry name" value="AMP-BINDING DOMAIN-CONTAINING PROTEIN-RELATED"/>
    <property type="match status" value="1"/>
</dbReference>
<dbReference type="Gene3D" id="2.30.38.10">
    <property type="entry name" value="Luciferase, Domain 3"/>
    <property type="match status" value="1"/>
</dbReference>
<dbReference type="OrthoDB" id="1898221at2759"/>
<dbReference type="AlphaFoldDB" id="A0A5C3R2F5"/>
<sequence length="602" mass="65728">MRIIKSFCHTPPAPSLDQNIHEIVFNKPGQSAWPDYTLHIDAHTGRRRTYYQFVDRVFDGMTALGSSLEEGGLGLKGGGLESGEMVGIISENSLDFPALVHSLLSLTTPFALVSFYSTPFELKHALTLAKVTRLFVHPNVLAKVLPVARELGLANDRIHTIGGSPVKGRKSFGDMVRHARVKKMKRLAVRKASRDTLAYLVFSSGTSGLPKGVMISHGNVIFSLYQAIVVAMDAMSVAPPAPPKTPEGIPVTLAFLPFYHSFGLHVIAFRAFMSPTTFVMLNKWNIETALKAIQRYRVTSMNLIPSVVHQLATYPQLGKYDLSSITNMSSGAAYLPPDLADKLLSRLGSDVDLGEGYGMSETTLAALFIPRPGMCGGRAKRLRGSIGILFPGIEARIVREDGTDAEPNEAGELHLRGANMALGYYGNEKANRETFVESTDGEGKLRWLLTGDRFYEDGEGNFYFADRVKDTLKVSGQQVSPVEIENVLLAHPGKLISDATVAGVSGFGRTSDEKVPRAWIVLSSAGKKLGKGEVVKVLTAWSEENLSKFKWLRGGVEVVKEIPKLPTGKTLRRVLVDNYESRLEKSKEKSKAKGGVKAKAKL</sequence>
<gene>
    <name evidence="5" type="ORF">BDV98DRAFT_615184</name>
</gene>
<dbReference type="GO" id="GO:0016405">
    <property type="term" value="F:CoA-ligase activity"/>
    <property type="evidence" value="ECO:0007669"/>
    <property type="project" value="TreeGrafter"/>
</dbReference>
<accession>A0A5C3R2F5</accession>
<dbReference type="InterPro" id="IPR045851">
    <property type="entry name" value="AMP-bd_C_sf"/>
</dbReference>
<evidence type="ECO:0000313" key="5">
    <source>
        <dbReference type="EMBL" id="TFL07071.1"/>
    </source>
</evidence>
<reference evidence="5 6" key="1">
    <citation type="journal article" date="2019" name="Nat. Ecol. Evol.">
        <title>Megaphylogeny resolves global patterns of mushroom evolution.</title>
        <authorList>
            <person name="Varga T."/>
            <person name="Krizsan K."/>
            <person name="Foldi C."/>
            <person name="Dima B."/>
            <person name="Sanchez-Garcia M."/>
            <person name="Sanchez-Ramirez S."/>
            <person name="Szollosi G.J."/>
            <person name="Szarkandi J.G."/>
            <person name="Papp V."/>
            <person name="Albert L."/>
            <person name="Andreopoulos W."/>
            <person name="Angelini C."/>
            <person name="Antonin V."/>
            <person name="Barry K.W."/>
            <person name="Bougher N.L."/>
            <person name="Buchanan P."/>
            <person name="Buyck B."/>
            <person name="Bense V."/>
            <person name="Catcheside P."/>
            <person name="Chovatia M."/>
            <person name="Cooper J."/>
            <person name="Damon W."/>
            <person name="Desjardin D."/>
            <person name="Finy P."/>
            <person name="Geml J."/>
            <person name="Haridas S."/>
            <person name="Hughes K."/>
            <person name="Justo A."/>
            <person name="Karasinski D."/>
            <person name="Kautmanova I."/>
            <person name="Kiss B."/>
            <person name="Kocsube S."/>
            <person name="Kotiranta H."/>
            <person name="LaButti K.M."/>
            <person name="Lechner B.E."/>
            <person name="Liimatainen K."/>
            <person name="Lipzen A."/>
            <person name="Lukacs Z."/>
            <person name="Mihaltcheva S."/>
            <person name="Morgado L.N."/>
            <person name="Niskanen T."/>
            <person name="Noordeloos M.E."/>
            <person name="Ohm R.A."/>
            <person name="Ortiz-Santana B."/>
            <person name="Ovrebo C."/>
            <person name="Racz N."/>
            <person name="Riley R."/>
            <person name="Savchenko A."/>
            <person name="Shiryaev A."/>
            <person name="Soop K."/>
            <person name="Spirin V."/>
            <person name="Szebenyi C."/>
            <person name="Tomsovsky M."/>
            <person name="Tulloss R.E."/>
            <person name="Uehling J."/>
            <person name="Grigoriev I.V."/>
            <person name="Vagvolgyi C."/>
            <person name="Papp T."/>
            <person name="Martin F.M."/>
            <person name="Miettinen O."/>
            <person name="Hibbett D.S."/>
            <person name="Nagy L.G."/>
        </authorList>
    </citation>
    <scope>NUCLEOTIDE SEQUENCE [LARGE SCALE GENOMIC DNA]</scope>
    <source>
        <strain evidence="5 6">CBS 309.79</strain>
    </source>
</reference>
<dbReference type="EMBL" id="ML178814">
    <property type="protein sequence ID" value="TFL07071.1"/>
    <property type="molecule type" value="Genomic_DNA"/>
</dbReference>
<evidence type="ECO:0008006" key="7">
    <source>
        <dbReference type="Google" id="ProtNLM"/>
    </source>
</evidence>
<dbReference type="Pfam" id="PF13193">
    <property type="entry name" value="AMP-binding_C"/>
    <property type="match status" value="1"/>
</dbReference>
<evidence type="ECO:0000256" key="1">
    <source>
        <dbReference type="ARBA" id="ARBA00006432"/>
    </source>
</evidence>
<name>A0A5C3R2F5_9AGAR</name>
<evidence type="ECO:0000259" key="3">
    <source>
        <dbReference type="Pfam" id="PF00501"/>
    </source>
</evidence>